<protein>
    <submittedName>
        <fullName evidence="4">Outer membrane beta-barrel protein</fullName>
    </submittedName>
</protein>
<dbReference type="Gene3D" id="2.40.160.20">
    <property type="match status" value="1"/>
</dbReference>
<feature type="signal peptide" evidence="2">
    <location>
        <begin position="1"/>
        <end position="36"/>
    </location>
</feature>
<evidence type="ECO:0000313" key="5">
    <source>
        <dbReference type="Proteomes" id="UP000633219"/>
    </source>
</evidence>
<evidence type="ECO:0000256" key="1">
    <source>
        <dbReference type="ARBA" id="ARBA00022729"/>
    </source>
</evidence>
<gene>
    <name evidence="4" type="ORF">JJB09_00855</name>
</gene>
<reference evidence="4" key="1">
    <citation type="submission" date="2021-01" db="EMBL/GenBank/DDBJ databases">
        <title>Rhizobium sp. strain KVB221 16S ribosomal RNA gene Genome sequencing and assembly.</title>
        <authorList>
            <person name="Kang M."/>
        </authorList>
    </citation>
    <scope>NUCLEOTIDE SEQUENCE</scope>
    <source>
        <strain evidence="4">KVB221</strain>
    </source>
</reference>
<accession>A0A936YLX6</accession>
<keyword evidence="5" id="KW-1185">Reference proteome</keyword>
<dbReference type="Proteomes" id="UP000633219">
    <property type="component" value="Unassembled WGS sequence"/>
</dbReference>
<dbReference type="InterPro" id="IPR011250">
    <property type="entry name" value="OMP/PagP_B-barrel"/>
</dbReference>
<dbReference type="AlphaFoldDB" id="A0A936YLX6"/>
<organism evidence="4 5">
    <name type="scientific">Rhizobium setariae</name>
    <dbReference type="NCBI Taxonomy" id="2801340"/>
    <lineage>
        <taxon>Bacteria</taxon>
        <taxon>Pseudomonadati</taxon>
        <taxon>Pseudomonadota</taxon>
        <taxon>Alphaproteobacteria</taxon>
        <taxon>Hyphomicrobiales</taxon>
        <taxon>Rhizobiaceae</taxon>
        <taxon>Rhizobium/Agrobacterium group</taxon>
        <taxon>Rhizobium</taxon>
    </lineage>
</organism>
<feature type="domain" description="Outer membrane protein beta-barrel" evidence="3">
    <location>
        <begin position="23"/>
        <end position="234"/>
    </location>
</feature>
<dbReference type="Pfam" id="PF13505">
    <property type="entry name" value="OMP_b-brl"/>
    <property type="match status" value="1"/>
</dbReference>
<name>A0A936YLX6_9HYPH</name>
<dbReference type="EMBL" id="JAEQNC010000001">
    <property type="protein sequence ID" value="MBL0370564.1"/>
    <property type="molecule type" value="Genomic_DNA"/>
</dbReference>
<dbReference type="InterPro" id="IPR027385">
    <property type="entry name" value="Beta-barrel_OMP"/>
</dbReference>
<keyword evidence="1 2" id="KW-0732">Signal</keyword>
<evidence type="ECO:0000259" key="3">
    <source>
        <dbReference type="Pfam" id="PF13505"/>
    </source>
</evidence>
<feature type="chain" id="PRO_5037464972" evidence="2">
    <location>
        <begin position="37"/>
        <end position="234"/>
    </location>
</feature>
<proteinExistence type="predicted"/>
<evidence type="ECO:0000313" key="4">
    <source>
        <dbReference type="EMBL" id="MBL0370564.1"/>
    </source>
</evidence>
<evidence type="ECO:0000256" key="2">
    <source>
        <dbReference type="SAM" id="SignalP"/>
    </source>
</evidence>
<sequence>MIHRNARALGAGNMHRVGLLSLIAAGPLAVVAQAAAADPVLSVYGGYQTAPHSTVSVTDGTEFVSGWQGKSFSMPPYWGVRGTWWLDEMGYDNIGVAIDYSHSKVYADRQTLRDKTPGWTHFEFTDGLNLATANVFYRYTNPARAWTPYAGLGVGVNVPHVEVIRPSGKTWNYQLGGVTGQLTAGLDYRFSQHISAFSEYKLNYSHIDVDIDSGDQLKTNILTHAVNVGLSYHF</sequence>
<dbReference type="SUPFAM" id="SSF56925">
    <property type="entry name" value="OMPA-like"/>
    <property type="match status" value="1"/>
</dbReference>
<comment type="caution">
    <text evidence="4">The sequence shown here is derived from an EMBL/GenBank/DDBJ whole genome shotgun (WGS) entry which is preliminary data.</text>
</comment>